<dbReference type="NCBIfam" id="NF010737">
    <property type="entry name" value="PRK14139.1"/>
    <property type="match status" value="1"/>
</dbReference>
<comment type="similarity">
    <text evidence="1 3 5">Belongs to the GrpE family.</text>
</comment>
<name>A0ABP2Z0B9_9GAMM</name>
<dbReference type="PRINTS" id="PR00773">
    <property type="entry name" value="GRPEPROTEIN"/>
</dbReference>
<evidence type="ECO:0000313" key="8">
    <source>
        <dbReference type="Proteomes" id="UP000017548"/>
    </source>
</evidence>
<keyword evidence="3 4" id="KW-0346">Stress response</keyword>
<comment type="subcellular location">
    <subcellularLocation>
        <location evidence="3">Cytoplasm</location>
    </subcellularLocation>
</comment>
<dbReference type="HAMAP" id="MF_01151">
    <property type="entry name" value="GrpE"/>
    <property type="match status" value="1"/>
</dbReference>
<dbReference type="SUPFAM" id="SSF51064">
    <property type="entry name" value="Head domain of nucleotide exchange factor GrpE"/>
    <property type="match status" value="1"/>
</dbReference>
<proteinExistence type="inferred from homology"/>
<dbReference type="NCBIfam" id="NF010748">
    <property type="entry name" value="PRK14150.1"/>
    <property type="match status" value="1"/>
</dbReference>
<dbReference type="Pfam" id="PF01025">
    <property type="entry name" value="GrpE"/>
    <property type="match status" value="1"/>
</dbReference>
<dbReference type="PANTHER" id="PTHR21237:SF23">
    <property type="entry name" value="GRPE PROTEIN HOMOLOG, MITOCHONDRIAL"/>
    <property type="match status" value="1"/>
</dbReference>
<dbReference type="PROSITE" id="PS01071">
    <property type="entry name" value="GRPE"/>
    <property type="match status" value="1"/>
</dbReference>
<reference evidence="7 8" key="1">
    <citation type="journal article" date="2013" name="Genome Announc.">
        <title>Draft Genome Sequence of Shewanella decolorationis S12, a Dye-Degrading Bacterium Isolated from a Wastewater Treatment Plant.</title>
        <authorList>
            <person name="Xu M."/>
            <person name="Fang Y."/>
            <person name="Liu J."/>
            <person name="Chen X."/>
            <person name="Sun G."/>
            <person name="Guo J."/>
            <person name="Hua Z."/>
            <person name="Tu Q."/>
            <person name="Wu L."/>
            <person name="Zhou J."/>
            <person name="Liu X."/>
        </authorList>
    </citation>
    <scope>NUCLEOTIDE SEQUENCE [LARGE SCALE GENOMIC DNA]</scope>
    <source>
        <strain evidence="7 8">S12</strain>
    </source>
</reference>
<evidence type="ECO:0000256" key="4">
    <source>
        <dbReference type="RuleBase" id="RU000639"/>
    </source>
</evidence>
<accession>A0ABP2Z0B9</accession>
<dbReference type="SUPFAM" id="SSF58014">
    <property type="entry name" value="Coiled-coil domain of nucleotide exchange factor GrpE"/>
    <property type="match status" value="1"/>
</dbReference>
<feature type="coiled-coil region" evidence="6">
    <location>
        <begin position="40"/>
        <end position="88"/>
    </location>
</feature>
<comment type="caution">
    <text evidence="7">The sequence shown here is derived from an EMBL/GenBank/DDBJ whole genome shotgun (WGS) entry which is preliminary data.</text>
</comment>
<evidence type="ECO:0000256" key="6">
    <source>
        <dbReference type="SAM" id="Coils"/>
    </source>
</evidence>
<evidence type="ECO:0000256" key="3">
    <source>
        <dbReference type="HAMAP-Rule" id="MF_01151"/>
    </source>
</evidence>
<organism evidence="7 8">
    <name type="scientific">Shewanella decolorationis S12</name>
    <dbReference type="NCBI Taxonomy" id="1353536"/>
    <lineage>
        <taxon>Bacteria</taxon>
        <taxon>Pseudomonadati</taxon>
        <taxon>Pseudomonadota</taxon>
        <taxon>Gammaproteobacteria</taxon>
        <taxon>Alteromonadales</taxon>
        <taxon>Shewanellaceae</taxon>
        <taxon>Shewanella</taxon>
    </lineage>
</organism>
<evidence type="ECO:0000256" key="2">
    <source>
        <dbReference type="ARBA" id="ARBA00023186"/>
    </source>
</evidence>
<dbReference type="PANTHER" id="PTHR21237">
    <property type="entry name" value="GRPE PROTEIN"/>
    <property type="match status" value="1"/>
</dbReference>
<keyword evidence="3" id="KW-0963">Cytoplasm</keyword>
<dbReference type="CDD" id="cd00446">
    <property type="entry name" value="GrpE"/>
    <property type="match status" value="1"/>
</dbReference>
<dbReference type="InterPro" id="IPR000740">
    <property type="entry name" value="GrpE"/>
</dbReference>
<dbReference type="Gene3D" id="3.90.20.20">
    <property type="match status" value="1"/>
</dbReference>
<dbReference type="Gene3D" id="2.30.22.10">
    <property type="entry name" value="Head domain of nucleotide exchange factor GrpE"/>
    <property type="match status" value="1"/>
</dbReference>
<dbReference type="NCBIfam" id="NF010738">
    <property type="entry name" value="PRK14140.1"/>
    <property type="match status" value="1"/>
</dbReference>
<dbReference type="InterPro" id="IPR013805">
    <property type="entry name" value="GrpE_CC"/>
</dbReference>
<keyword evidence="2 3" id="KW-0143">Chaperone</keyword>
<evidence type="ECO:0000256" key="5">
    <source>
        <dbReference type="RuleBase" id="RU004478"/>
    </source>
</evidence>
<gene>
    <name evidence="3 7" type="primary">grpE</name>
    <name evidence="7" type="ORF">SHD_3194</name>
</gene>
<dbReference type="InterPro" id="IPR009012">
    <property type="entry name" value="GrpE_head"/>
</dbReference>
<protein>
    <recommendedName>
        <fullName evidence="3 4">Protein GrpE</fullName>
    </recommendedName>
    <alternativeName>
        <fullName evidence="3">HSP-70 cofactor</fullName>
    </alternativeName>
</protein>
<comment type="function">
    <text evidence="3 4">Participates actively in the response to hyperosmotic and heat shock by preventing the aggregation of stress-denatured proteins, in association with DnaK and GrpE. It is the nucleotide exchange factor for DnaK and may function as a thermosensor. Unfolded proteins bind initially to DnaJ; upon interaction with the DnaJ-bound protein, DnaK hydrolyzes its bound ATP, resulting in the formation of a stable complex. GrpE releases ADP from DnaK; ATP binding to DnaK triggers the release of the substrate protein, thus completing the reaction cycle. Several rounds of ATP-dependent interactions between DnaJ, DnaK and GrpE are required for fully efficient folding.</text>
</comment>
<evidence type="ECO:0000313" key="7">
    <source>
        <dbReference type="EMBL" id="ESE40065.1"/>
    </source>
</evidence>
<keyword evidence="8" id="KW-1185">Reference proteome</keyword>
<dbReference type="Proteomes" id="UP000017548">
    <property type="component" value="Unassembled WGS sequence"/>
</dbReference>
<keyword evidence="6" id="KW-0175">Coiled coil</keyword>
<sequence length="221" mass="24412">MPRVFRNKAFLAGVKMSNESIKAEQDLIQEGVESEVSTEEASLIDELTQANFRIEELEQLLADALAKVEEQKDSVIRAAAEVDNIRRRAAMDVEKANKFALEKFANELLPVLDNMERALQGTNPQDETTKAIYEGVELTQKSFLTAVAKFGVKPIDPQGQAFNPDQHQAIGMQPSAEYPANTVMLVMQKGYELNSRLLRPAMVMVSQGGPSQESASINIEA</sequence>
<comment type="subunit">
    <text evidence="3">Homodimer.</text>
</comment>
<dbReference type="EMBL" id="AXZL01000073">
    <property type="protein sequence ID" value="ESE40065.1"/>
    <property type="molecule type" value="Genomic_DNA"/>
</dbReference>
<evidence type="ECO:0000256" key="1">
    <source>
        <dbReference type="ARBA" id="ARBA00009054"/>
    </source>
</evidence>